<keyword evidence="4" id="KW-1003">Cell membrane</keyword>
<feature type="transmembrane region" description="Helical" evidence="8">
    <location>
        <begin position="240"/>
        <end position="270"/>
    </location>
</feature>
<dbReference type="Proteomes" id="UP000295531">
    <property type="component" value="Unassembled WGS sequence"/>
</dbReference>
<keyword evidence="10" id="KW-1185">Reference proteome</keyword>
<proteinExistence type="inferred from homology"/>
<feature type="transmembrane region" description="Helical" evidence="8">
    <location>
        <begin position="277"/>
        <end position="297"/>
    </location>
</feature>
<dbReference type="Pfam" id="PF01594">
    <property type="entry name" value="AI-2E_transport"/>
    <property type="match status" value="1"/>
</dbReference>
<evidence type="ECO:0000256" key="4">
    <source>
        <dbReference type="ARBA" id="ARBA00022475"/>
    </source>
</evidence>
<comment type="similarity">
    <text evidence="2">Belongs to the autoinducer-2 exporter (AI-2E) (TC 2.A.86) family.</text>
</comment>
<protein>
    <submittedName>
        <fullName evidence="9">Putative permease</fullName>
    </submittedName>
</protein>
<evidence type="ECO:0000256" key="1">
    <source>
        <dbReference type="ARBA" id="ARBA00004651"/>
    </source>
</evidence>
<evidence type="ECO:0000256" key="8">
    <source>
        <dbReference type="SAM" id="Phobius"/>
    </source>
</evidence>
<evidence type="ECO:0000256" key="6">
    <source>
        <dbReference type="ARBA" id="ARBA00022989"/>
    </source>
</evidence>
<sequence>MLDYLKQWYNRKFSDPNAVTLFLLLVFAVATIVFFGSLLAPVLIALALAYLLDWPVSRLMNMGLSRLTASIITFTLFVTIALLVVVTLVPVIWQQSTTLITELPEMLTNLQIWLHKLPELFPAFVDQAQINELVAGMRRRAIGLGEQLVTLSLSSLSSAMSVLVYLIVVPLLVFFMLKDRDELMSHLSRALPSNRQLISQVGQEMNLQIMNYIRGKAIEVVVVAIVSFITFFSFDLRYAALLSIMVGFSVLIPYIGAALVTIPVLLVAFFQFGPSSTFTWIAVAYFIIQALDGNVLVPLLFSEAVSLNPVYIIAAVVVFGGIWGFWGVFFAIPLASLVKAVLTAWSSGIENTIYEAKSTN</sequence>
<feature type="transmembrane region" description="Helical" evidence="8">
    <location>
        <begin position="156"/>
        <end position="177"/>
    </location>
</feature>
<evidence type="ECO:0000256" key="2">
    <source>
        <dbReference type="ARBA" id="ARBA00009773"/>
    </source>
</evidence>
<keyword evidence="5 8" id="KW-0812">Transmembrane</keyword>
<dbReference type="EMBL" id="SNXI01000005">
    <property type="protein sequence ID" value="TDP38204.1"/>
    <property type="molecule type" value="Genomic_DNA"/>
</dbReference>
<comment type="caution">
    <text evidence="9">The sequence shown here is derived from an EMBL/GenBank/DDBJ whole genome shotgun (WGS) entry which is preliminary data.</text>
</comment>
<evidence type="ECO:0000256" key="7">
    <source>
        <dbReference type="ARBA" id="ARBA00023136"/>
    </source>
</evidence>
<keyword evidence="7 8" id="KW-0472">Membrane</keyword>
<organism evidence="9 10">
    <name type="scientific">Idiomarina aquatica</name>
    <dbReference type="NCBI Taxonomy" id="1327752"/>
    <lineage>
        <taxon>Bacteria</taxon>
        <taxon>Pseudomonadati</taxon>
        <taxon>Pseudomonadota</taxon>
        <taxon>Gammaproteobacteria</taxon>
        <taxon>Alteromonadales</taxon>
        <taxon>Idiomarinaceae</taxon>
        <taxon>Idiomarina</taxon>
    </lineage>
</organism>
<dbReference type="GO" id="GO:0055085">
    <property type="term" value="P:transmembrane transport"/>
    <property type="evidence" value="ECO:0007669"/>
    <property type="project" value="TreeGrafter"/>
</dbReference>
<dbReference type="InterPro" id="IPR002549">
    <property type="entry name" value="AI-2E-like"/>
</dbReference>
<dbReference type="RefSeq" id="WP_133539252.1">
    <property type="nucleotide sequence ID" value="NZ_SNXI01000005.1"/>
</dbReference>
<evidence type="ECO:0000256" key="5">
    <source>
        <dbReference type="ARBA" id="ARBA00022692"/>
    </source>
</evidence>
<name>A0A4R6PIK7_9GAMM</name>
<evidence type="ECO:0000313" key="9">
    <source>
        <dbReference type="EMBL" id="TDP38204.1"/>
    </source>
</evidence>
<dbReference type="PANTHER" id="PTHR21716:SF53">
    <property type="entry name" value="PERMEASE PERM-RELATED"/>
    <property type="match status" value="1"/>
</dbReference>
<reference evidence="9 10" key="1">
    <citation type="submission" date="2019-03" db="EMBL/GenBank/DDBJ databases">
        <title>Freshwater and sediment microbial communities from various areas in North America, analyzing microbe dynamics in response to fracking.</title>
        <authorList>
            <person name="Lamendella R."/>
        </authorList>
    </citation>
    <scope>NUCLEOTIDE SEQUENCE [LARGE SCALE GENOMIC DNA]</scope>
    <source>
        <strain evidence="9 10">18_TX</strain>
    </source>
</reference>
<accession>A0A4R6PIK7</accession>
<gene>
    <name evidence="9" type="ORF">DEU29_10556</name>
</gene>
<dbReference type="AlphaFoldDB" id="A0A4R6PIK7"/>
<evidence type="ECO:0000256" key="3">
    <source>
        <dbReference type="ARBA" id="ARBA00022448"/>
    </source>
</evidence>
<dbReference type="PANTHER" id="PTHR21716">
    <property type="entry name" value="TRANSMEMBRANE PROTEIN"/>
    <property type="match status" value="1"/>
</dbReference>
<dbReference type="OrthoDB" id="5562213at2"/>
<feature type="transmembrane region" description="Helical" evidence="8">
    <location>
        <begin position="309"/>
        <end position="332"/>
    </location>
</feature>
<keyword evidence="3" id="KW-0813">Transport</keyword>
<feature type="transmembrane region" description="Helical" evidence="8">
    <location>
        <begin position="71"/>
        <end position="93"/>
    </location>
</feature>
<feature type="transmembrane region" description="Helical" evidence="8">
    <location>
        <begin position="20"/>
        <end position="51"/>
    </location>
</feature>
<comment type="subcellular location">
    <subcellularLocation>
        <location evidence="1">Cell membrane</location>
        <topology evidence="1">Multi-pass membrane protein</topology>
    </subcellularLocation>
</comment>
<feature type="transmembrane region" description="Helical" evidence="8">
    <location>
        <begin position="217"/>
        <end position="234"/>
    </location>
</feature>
<evidence type="ECO:0000313" key="10">
    <source>
        <dbReference type="Proteomes" id="UP000295531"/>
    </source>
</evidence>
<keyword evidence="6 8" id="KW-1133">Transmembrane helix</keyword>
<dbReference type="GO" id="GO:0005886">
    <property type="term" value="C:plasma membrane"/>
    <property type="evidence" value="ECO:0007669"/>
    <property type="project" value="UniProtKB-SubCell"/>
</dbReference>